<proteinExistence type="predicted"/>
<dbReference type="SUPFAM" id="SSF102114">
    <property type="entry name" value="Radical SAM enzymes"/>
    <property type="match status" value="1"/>
</dbReference>
<reference evidence="3" key="1">
    <citation type="submission" date="2015-07" db="EMBL/GenBank/DDBJ databases">
        <title>Draft Genome Sequence of Roseovarius tolerans EL-164, a producer of N-Acylated Alanine Methyl Esters (NAMEs).</title>
        <authorList>
            <person name="Voget S."/>
            <person name="Bruns H."/>
            <person name="Wagner-Doebler I."/>
            <person name="Schulz S."/>
            <person name="Daniel R."/>
        </authorList>
    </citation>
    <scope>NUCLEOTIDE SEQUENCE [LARGE SCALE GENOMIC DNA]</scope>
    <source>
        <strain evidence="3">EL-164</strain>
    </source>
</reference>
<evidence type="ECO:0000313" key="2">
    <source>
        <dbReference type="EMBL" id="KNX39891.1"/>
    </source>
</evidence>
<evidence type="ECO:0000259" key="1">
    <source>
        <dbReference type="Pfam" id="PF06969"/>
    </source>
</evidence>
<dbReference type="InterPro" id="IPR010723">
    <property type="entry name" value="HemN_C"/>
</dbReference>
<protein>
    <submittedName>
        <fullName evidence="2">Coproporphyrinogen III oxidase</fullName>
    </submittedName>
</protein>
<sequence length="62" mass="6972">MGLRVSEGIDTQRFTALNGTPLDHRALEHLREIGMTEMEGTRLRATRRGRTVLNAVITELLP</sequence>
<evidence type="ECO:0000313" key="3">
    <source>
        <dbReference type="Proteomes" id="UP000037046"/>
    </source>
</evidence>
<comment type="caution">
    <text evidence="2">The sequence shown here is derived from an EMBL/GenBank/DDBJ whole genome shotgun (WGS) entry which is preliminary data.</text>
</comment>
<dbReference type="EMBL" id="LGVV01000089">
    <property type="protein sequence ID" value="KNX39891.1"/>
    <property type="molecule type" value="Genomic_DNA"/>
</dbReference>
<keyword evidence="3" id="KW-1185">Reference proteome</keyword>
<dbReference type="Proteomes" id="UP000037046">
    <property type="component" value="Unassembled WGS sequence"/>
</dbReference>
<gene>
    <name evidence="2" type="ORF">ROTO_35760</name>
</gene>
<organism evidence="2 3">
    <name type="scientific">Roseovarius tolerans</name>
    <dbReference type="NCBI Taxonomy" id="74031"/>
    <lineage>
        <taxon>Bacteria</taxon>
        <taxon>Pseudomonadati</taxon>
        <taxon>Pseudomonadota</taxon>
        <taxon>Alphaproteobacteria</taxon>
        <taxon>Rhodobacterales</taxon>
        <taxon>Roseobacteraceae</taxon>
        <taxon>Roseovarius</taxon>
    </lineage>
</organism>
<dbReference type="PATRIC" id="fig|74031.6.peg.3674"/>
<dbReference type="InterPro" id="IPR058240">
    <property type="entry name" value="rSAM_sf"/>
</dbReference>
<dbReference type="Pfam" id="PF06969">
    <property type="entry name" value="HemN_C"/>
    <property type="match status" value="1"/>
</dbReference>
<name>A0A0L6CQ87_9RHOB</name>
<dbReference type="AlphaFoldDB" id="A0A0L6CQ87"/>
<dbReference type="STRING" id="74031.SAMN04488077_11819"/>
<feature type="domain" description="HemN C-terminal" evidence="1">
    <location>
        <begin position="1"/>
        <end position="50"/>
    </location>
</feature>
<accession>A0A0L6CQ87</accession>